<proteinExistence type="predicted"/>
<reference evidence="2 3" key="1">
    <citation type="submission" date="2024-09" db="EMBL/GenBank/DDBJ databases">
        <title>The Natural Products Discovery Center: Release of the First 8490 Sequenced Strains for Exploring Actinobacteria Biosynthetic Diversity.</title>
        <authorList>
            <person name="Kalkreuter E."/>
            <person name="Kautsar S.A."/>
            <person name="Yang D."/>
            <person name="Bader C.D."/>
            <person name="Teijaro C.N."/>
            <person name="Fluegel L."/>
            <person name="Davis C.M."/>
            <person name="Simpson J.R."/>
            <person name="Lauterbach L."/>
            <person name="Steele A.D."/>
            <person name="Gui C."/>
            <person name="Meng S."/>
            <person name="Li G."/>
            <person name="Viehrig K."/>
            <person name="Ye F."/>
            <person name="Su P."/>
            <person name="Kiefer A.F."/>
            <person name="Nichols A."/>
            <person name="Cepeda A.J."/>
            <person name="Yan W."/>
            <person name="Fan B."/>
            <person name="Jiang Y."/>
            <person name="Adhikari A."/>
            <person name="Zheng C.-J."/>
            <person name="Schuster L."/>
            <person name="Cowan T.M."/>
            <person name="Smanski M.J."/>
            <person name="Chevrette M.G."/>
            <person name="De Carvalho L.P.S."/>
            <person name="Shen B."/>
        </authorList>
    </citation>
    <scope>NUCLEOTIDE SEQUENCE [LARGE SCALE GENOMIC DNA]</scope>
    <source>
        <strain evidence="2 3">NPDC058753</strain>
    </source>
</reference>
<gene>
    <name evidence="2" type="ORF">ACFW6T_15320</name>
</gene>
<evidence type="ECO:0008006" key="4">
    <source>
        <dbReference type="Google" id="ProtNLM"/>
    </source>
</evidence>
<sequence>MEYYPEGHLGLDWHAVSEDLDGVVLASSPRGVAIARATDPRRVLFLDPDEWADLRDAVKQGHCDHLLGDRALCADPAPRNLPLPGDRVYVVLADRTGPGAADPAAFAARLAELLRRGAYETLPAAPAGPGPVGTGQSRSAVPSGVGVTKPDS</sequence>
<evidence type="ECO:0000313" key="3">
    <source>
        <dbReference type="Proteomes" id="UP001599542"/>
    </source>
</evidence>
<keyword evidence="3" id="KW-1185">Reference proteome</keyword>
<feature type="region of interest" description="Disordered" evidence="1">
    <location>
        <begin position="122"/>
        <end position="152"/>
    </location>
</feature>
<organism evidence="2 3">
    <name type="scientific">Kitasatospora phosalacinea</name>
    <dbReference type="NCBI Taxonomy" id="2065"/>
    <lineage>
        <taxon>Bacteria</taxon>
        <taxon>Bacillati</taxon>
        <taxon>Actinomycetota</taxon>
        <taxon>Actinomycetes</taxon>
        <taxon>Kitasatosporales</taxon>
        <taxon>Streptomycetaceae</taxon>
        <taxon>Kitasatospora</taxon>
    </lineage>
</organism>
<dbReference type="Proteomes" id="UP001599542">
    <property type="component" value="Unassembled WGS sequence"/>
</dbReference>
<accession>A0ABW6GL39</accession>
<name>A0ABW6GL39_9ACTN</name>
<dbReference type="EMBL" id="JBHYPX010000027">
    <property type="protein sequence ID" value="MFE1353349.1"/>
    <property type="molecule type" value="Genomic_DNA"/>
</dbReference>
<dbReference type="RefSeq" id="WP_380326769.1">
    <property type="nucleotide sequence ID" value="NZ_JBHYPW010000035.1"/>
</dbReference>
<protein>
    <recommendedName>
        <fullName evidence="4">DUF397 domain-containing protein</fullName>
    </recommendedName>
</protein>
<evidence type="ECO:0000313" key="2">
    <source>
        <dbReference type="EMBL" id="MFE1353349.1"/>
    </source>
</evidence>
<comment type="caution">
    <text evidence="2">The sequence shown here is derived from an EMBL/GenBank/DDBJ whole genome shotgun (WGS) entry which is preliminary data.</text>
</comment>
<evidence type="ECO:0000256" key="1">
    <source>
        <dbReference type="SAM" id="MobiDB-lite"/>
    </source>
</evidence>